<dbReference type="Gene3D" id="3.90.1200.10">
    <property type="match status" value="1"/>
</dbReference>
<reference evidence="2 3" key="1">
    <citation type="submission" date="2016-07" db="EMBL/GenBank/DDBJ databases">
        <title>Pervasive Adenine N6-methylation of Active Genes in Fungi.</title>
        <authorList>
            <consortium name="DOE Joint Genome Institute"/>
            <person name="Mondo S.J."/>
            <person name="Dannebaum R.O."/>
            <person name="Kuo R.C."/>
            <person name="Labutti K."/>
            <person name="Haridas S."/>
            <person name="Kuo A."/>
            <person name="Salamov A."/>
            <person name="Ahrendt S.R."/>
            <person name="Lipzen A."/>
            <person name="Sullivan W."/>
            <person name="Andreopoulos W.B."/>
            <person name="Clum A."/>
            <person name="Lindquist E."/>
            <person name="Daum C."/>
            <person name="Ramamoorthy G.K."/>
            <person name="Gryganskyi A."/>
            <person name="Culley D."/>
            <person name="Magnuson J.K."/>
            <person name="James T.Y."/>
            <person name="O'Malley M.A."/>
            <person name="Stajich J.E."/>
            <person name="Spatafora J.W."/>
            <person name="Visel A."/>
            <person name="Grigoriev I.V."/>
        </authorList>
    </citation>
    <scope>NUCLEOTIDE SEQUENCE [LARGE SCALE GENOMIC DNA]</scope>
    <source>
        <strain evidence="2 3">ATCC 12442</strain>
    </source>
</reference>
<dbReference type="GeneID" id="63807231"/>
<dbReference type="GO" id="GO:0005737">
    <property type="term" value="C:cytoplasm"/>
    <property type="evidence" value="ECO:0007669"/>
    <property type="project" value="TreeGrafter"/>
</dbReference>
<proteinExistence type="inferred from homology"/>
<dbReference type="Gene3D" id="3.30.200.20">
    <property type="entry name" value="Phosphorylase Kinase, domain 1"/>
    <property type="match status" value="1"/>
</dbReference>
<dbReference type="Pfam" id="PF01633">
    <property type="entry name" value="Choline_kinase"/>
    <property type="match status" value="1"/>
</dbReference>
<keyword evidence="2" id="KW-0808">Transferase</keyword>
<dbReference type="Proteomes" id="UP000193922">
    <property type="component" value="Unassembled WGS sequence"/>
</dbReference>
<dbReference type="GO" id="GO:0004305">
    <property type="term" value="F:ethanolamine kinase activity"/>
    <property type="evidence" value="ECO:0007669"/>
    <property type="project" value="TreeGrafter"/>
</dbReference>
<dbReference type="GO" id="GO:0004103">
    <property type="term" value="F:choline kinase activity"/>
    <property type="evidence" value="ECO:0007669"/>
    <property type="project" value="TreeGrafter"/>
</dbReference>
<evidence type="ECO:0000256" key="1">
    <source>
        <dbReference type="ARBA" id="ARBA00038211"/>
    </source>
</evidence>
<protein>
    <submittedName>
        <fullName evidence="2">Kinase-like protein</fullName>
    </submittedName>
</protein>
<comment type="similarity">
    <text evidence="1">Belongs to the choline/ethanolamine kinase family.</text>
</comment>
<dbReference type="AlphaFoldDB" id="A0A1Y1W153"/>
<evidence type="ECO:0000313" key="2">
    <source>
        <dbReference type="EMBL" id="ORX67240.1"/>
    </source>
</evidence>
<sequence>MTGLTLEQSELEVTQQHNLKRMLRRIRHARRTTRHSRLMKQEGKASDDQWDDIDDAGLSLRKMSVTMDIQDSPTAQELSRRVARLFNLVFEPLEAIAAKGVRVTRISGALTNCVYMVTLDPAPVASVHSSQVYTTFLRVYGTGVDEIISRDKELYWLSQLSSLGFGPRLATLTKTDIMETWTSKHIARRMCELHSLVSFYRPFGQHDQTDLPNVDLSGKPELWTNLDRWLMLVEQKRPQIAQVCKRDAQCTAILNDWPRLVGSLVPKIKALVDKARSPVVFAHDDLQYGNILRLHGTQELVVVDFEYAGYNYRGFDIANHFCEWMSDYNHPDAPHRLHEDMYPDPAQRHAFLRTYVKAKAFLDANMSADKSQLTNQQIDDEVQKLEAEIHPFVAASHLHWGRLGIFIASMDE</sequence>
<gene>
    <name evidence="2" type="ORF">DL89DRAFT_295004</name>
</gene>
<comment type="caution">
    <text evidence="2">The sequence shown here is derived from an EMBL/GenBank/DDBJ whole genome shotgun (WGS) entry which is preliminary data.</text>
</comment>
<dbReference type="SUPFAM" id="SSF56112">
    <property type="entry name" value="Protein kinase-like (PK-like)"/>
    <property type="match status" value="1"/>
</dbReference>
<dbReference type="OrthoDB" id="10267235at2759"/>
<dbReference type="EMBL" id="MCFD01000013">
    <property type="protein sequence ID" value="ORX67240.1"/>
    <property type="molecule type" value="Genomic_DNA"/>
</dbReference>
<keyword evidence="2" id="KW-0418">Kinase</keyword>
<evidence type="ECO:0000313" key="3">
    <source>
        <dbReference type="Proteomes" id="UP000193922"/>
    </source>
</evidence>
<accession>A0A1Y1W153</accession>
<name>A0A1Y1W153_9FUNG</name>
<dbReference type="InterPro" id="IPR011009">
    <property type="entry name" value="Kinase-like_dom_sf"/>
</dbReference>
<dbReference type="RefSeq" id="XP_040741162.1">
    <property type="nucleotide sequence ID" value="XM_040890583.1"/>
</dbReference>
<dbReference type="STRING" id="61395.A0A1Y1W153"/>
<dbReference type="PANTHER" id="PTHR22603">
    <property type="entry name" value="CHOLINE/ETHANOALAMINE KINASE"/>
    <property type="match status" value="1"/>
</dbReference>
<dbReference type="PANTHER" id="PTHR22603:SF93">
    <property type="entry name" value="RE24176P"/>
    <property type="match status" value="1"/>
</dbReference>
<organism evidence="2 3">
    <name type="scientific">Linderina pennispora</name>
    <dbReference type="NCBI Taxonomy" id="61395"/>
    <lineage>
        <taxon>Eukaryota</taxon>
        <taxon>Fungi</taxon>
        <taxon>Fungi incertae sedis</taxon>
        <taxon>Zoopagomycota</taxon>
        <taxon>Kickxellomycotina</taxon>
        <taxon>Kickxellomycetes</taxon>
        <taxon>Kickxellales</taxon>
        <taxon>Kickxellaceae</taxon>
        <taxon>Linderina</taxon>
    </lineage>
</organism>
<keyword evidence="3" id="KW-1185">Reference proteome</keyword>
<dbReference type="GO" id="GO:0006646">
    <property type="term" value="P:phosphatidylethanolamine biosynthetic process"/>
    <property type="evidence" value="ECO:0007669"/>
    <property type="project" value="TreeGrafter"/>
</dbReference>